<feature type="transmembrane region" description="Helical" evidence="9">
    <location>
        <begin position="374"/>
        <end position="392"/>
    </location>
</feature>
<gene>
    <name evidence="10" type="ORF">AM592_08925</name>
</gene>
<dbReference type="STRING" id="1441095.AM592_08925"/>
<evidence type="ECO:0000256" key="9">
    <source>
        <dbReference type="RuleBase" id="RU362122"/>
    </source>
</evidence>
<dbReference type="OrthoDB" id="9783920at2"/>
<feature type="transmembrane region" description="Helical" evidence="9">
    <location>
        <begin position="235"/>
        <end position="258"/>
    </location>
</feature>
<dbReference type="PANTHER" id="PTHR30588:SF0">
    <property type="entry name" value="BRANCHED-CHAIN AMINO ACID PERMEASE BRNQ"/>
    <property type="match status" value="1"/>
</dbReference>
<feature type="transmembrane region" description="Helical" evidence="9">
    <location>
        <begin position="42"/>
        <end position="65"/>
    </location>
</feature>
<evidence type="ECO:0000256" key="5">
    <source>
        <dbReference type="ARBA" id="ARBA00022692"/>
    </source>
</evidence>
<feature type="transmembrane region" description="Helical" evidence="9">
    <location>
        <begin position="77"/>
        <end position="99"/>
    </location>
</feature>
<accession>A0A0M4G8W9</accession>
<proteinExistence type="inferred from homology"/>
<feature type="transmembrane region" description="Helical" evidence="9">
    <location>
        <begin position="278"/>
        <end position="310"/>
    </location>
</feature>
<dbReference type="Proteomes" id="UP000067625">
    <property type="component" value="Chromosome"/>
</dbReference>
<keyword evidence="11" id="KW-1185">Reference proteome</keyword>
<dbReference type="NCBIfam" id="TIGR00796">
    <property type="entry name" value="livcs"/>
    <property type="match status" value="1"/>
</dbReference>
<keyword evidence="8 9" id="KW-0472">Membrane</keyword>
<keyword evidence="7 9" id="KW-1133">Transmembrane helix</keyword>
<evidence type="ECO:0000313" key="10">
    <source>
        <dbReference type="EMBL" id="ALC81715.1"/>
    </source>
</evidence>
<dbReference type="GO" id="GO:0005304">
    <property type="term" value="F:L-valine transmembrane transporter activity"/>
    <property type="evidence" value="ECO:0007669"/>
    <property type="project" value="TreeGrafter"/>
</dbReference>
<evidence type="ECO:0000256" key="4">
    <source>
        <dbReference type="ARBA" id="ARBA00022475"/>
    </source>
</evidence>
<dbReference type="AlphaFoldDB" id="A0A0M4G8W9"/>
<dbReference type="GO" id="GO:0015190">
    <property type="term" value="F:L-leucine transmembrane transporter activity"/>
    <property type="evidence" value="ECO:0007669"/>
    <property type="project" value="TreeGrafter"/>
</dbReference>
<dbReference type="PANTHER" id="PTHR30588">
    <property type="entry name" value="BRANCHED-CHAIN AMINO ACID TRANSPORT SYSTEM 2 CARRIER PROTEIN"/>
    <property type="match status" value="1"/>
</dbReference>
<feature type="transmembrane region" description="Helical" evidence="9">
    <location>
        <begin position="12"/>
        <end position="30"/>
    </location>
</feature>
<protein>
    <recommendedName>
        <fullName evidence="9">Branched-chain amino acid transport system carrier protein</fullName>
    </recommendedName>
</protein>
<evidence type="ECO:0000256" key="7">
    <source>
        <dbReference type="ARBA" id="ARBA00022989"/>
    </source>
</evidence>
<dbReference type="RefSeq" id="WP_053603479.1">
    <property type="nucleotide sequence ID" value="NZ_CP012600.1"/>
</dbReference>
<keyword evidence="3 9" id="KW-0813">Transport</keyword>
<feature type="transmembrane region" description="Helical" evidence="9">
    <location>
        <begin position="197"/>
        <end position="214"/>
    </location>
</feature>
<reference evidence="11" key="1">
    <citation type="submission" date="2015-08" db="EMBL/GenBank/DDBJ databases">
        <title>Genome sequencing project for genomic taxonomy and phylogenomics of Bacillus-like bacteria.</title>
        <authorList>
            <person name="Liu B."/>
            <person name="Wang J."/>
            <person name="Zhu Y."/>
            <person name="Liu G."/>
            <person name="Chen Q."/>
            <person name="Chen Z."/>
            <person name="Lan J."/>
            <person name="Che J."/>
            <person name="Ge C."/>
            <person name="Shi H."/>
            <person name="Pan Z."/>
            <person name="Liu X."/>
        </authorList>
    </citation>
    <scope>NUCLEOTIDE SEQUENCE [LARGE SCALE GENOMIC DNA]</scope>
    <source>
        <strain evidence="11">FJAT-4402</strain>
    </source>
</reference>
<comment type="subcellular location">
    <subcellularLocation>
        <location evidence="1 9">Cell membrane</location>
        <topology evidence="1 9">Multi-pass membrane protein</topology>
    </subcellularLocation>
</comment>
<evidence type="ECO:0000256" key="6">
    <source>
        <dbReference type="ARBA" id="ARBA00022970"/>
    </source>
</evidence>
<feature type="transmembrane region" description="Helical" evidence="9">
    <location>
        <begin position="154"/>
        <end position="177"/>
    </location>
</feature>
<dbReference type="Pfam" id="PF05525">
    <property type="entry name" value="Branch_AA_trans"/>
    <property type="match status" value="1"/>
</dbReference>
<evidence type="ECO:0000256" key="1">
    <source>
        <dbReference type="ARBA" id="ARBA00004651"/>
    </source>
</evidence>
<dbReference type="InterPro" id="IPR004685">
    <property type="entry name" value="Brnchd-chn_aa_trnsp_Livcs"/>
</dbReference>
<comment type="similarity">
    <text evidence="2 9">Belongs to the branched chain amino acid transporter family.</text>
</comment>
<comment type="function">
    <text evidence="9">Component of the transport system for branched-chain amino acids.</text>
</comment>
<evidence type="ECO:0000313" key="11">
    <source>
        <dbReference type="Proteomes" id="UP000067625"/>
    </source>
</evidence>
<evidence type="ECO:0000256" key="2">
    <source>
        <dbReference type="ARBA" id="ARBA00008540"/>
    </source>
</evidence>
<dbReference type="PATRIC" id="fig|1441095.3.peg.1961"/>
<feature type="transmembrane region" description="Helical" evidence="9">
    <location>
        <begin position="344"/>
        <end position="362"/>
    </location>
</feature>
<evidence type="ECO:0000256" key="3">
    <source>
        <dbReference type="ARBA" id="ARBA00022448"/>
    </source>
</evidence>
<evidence type="ECO:0000256" key="8">
    <source>
        <dbReference type="ARBA" id="ARBA00023136"/>
    </source>
</evidence>
<sequence length="451" mass="48334">MKSTLSTGQLIAVGLMLFAMFLGAGNIIFAPMVGQLAGTNTWIAMSGFLITGVGLVLLAIIALAISGGTVENLAARVHPKFGMIFSIALFLTLGPIYVIPRTTSVVYEISVFPVITDMVQSNNLFLFLFSFLFILMTVLLSLNPSKFVDRLGKVITPVFATLLIILIVKSFVTPMGSFGEPKEPYIQDTFLKGFVEGYYTMDVLAAFIFGGIFIKSIKNLGVIGKKATSLVFIKAGVITVIGLALLQLSLAWIGASSIDAIGYASNGGEVLANSAIHLFGYVGIFLIGTVVFLTGITTNIACLSAVAEYFNRIYPNISYKKWVVLLAIVSLIITNFGLDKILDTASPILLLLYPIAITLIILSFTNNLFKGYQSVYVGSIIGSGFVALLDALKEANVFVDFINQTFSFIPLFSVGAGWIITGLIGTVIGIIVATLNKSEERKLDIGGEEVS</sequence>
<dbReference type="EMBL" id="CP012600">
    <property type="protein sequence ID" value="ALC81715.1"/>
    <property type="molecule type" value="Genomic_DNA"/>
</dbReference>
<dbReference type="GO" id="GO:0015820">
    <property type="term" value="P:L-leucine transport"/>
    <property type="evidence" value="ECO:0007669"/>
    <property type="project" value="TreeGrafter"/>
</dbReference>
<dbReference type="GO" id="GO:0015188">
    <property type="term" value="F:L-isoleucine transmembrane transporter activity"/>
    <property type="evidence" value="ECO:0007669"/>
    <property type="project" value="TreeGrafter"/>
</dbReference>
<feature type="transmembrane region" description="Helical" evidence="9">
    <location>
        <begin position="322"/>
        <end position="338"/>
    </location>
</feature>
<keyword evidence="6 9" id="KW-0029">Amino-acid transport</keyword>
<organism evidence="10 11">
    <name type="scientific">Bacillus gobiensis</name>
    <dbReference type="NCBI Taxonomy" id="1441095"/>
    <lineage>
        <taxon>Bacteria</taxon>
        <taxon>Bacillati</taxon>
        <taxon>Bacillota</taxon>
        <taxon>Bacilli</taxon>
        <taxon>Bacillales</taxon>
        <taxon>Bacillaceae</taxon>
        <taxon>Bacillus</taxon>
    </lineage>
</organism>
<dbReference type="GO" id="GO:0015818">
    <property type="term" value="P:isoleucine transport"/>
    <property type="evidence" value="ECO:0007669"/>
    <property type="project" value="TreeGrafter"/>
</dbReference>
<keyword evidence="5 9" id="KW-0812">Transmembrane</keyword>
<reference evidence="10 11" key="2">
    <citation type="journal article" date="2016" name="Int. J. Syst. Evol. Microbiol.">
        <title>Bacillus gobiensis sp. nov., isolated from a soil sample.</title>
        <authorList>
            <person name="Liu B."/>
            <person name="Liu G.H."/>
            <person name="Cetin S."/>
            <person name="Schumann P."/>
            <person name="Pan Z.Z."/>
            <person name="Chen Q.Q."/>
        </authorList>
    </citation>
    <scope>NUCLEOTIDE SEQUENCE [LARGE SCALE GENOMIC DNA]</scope>
    <source>
        <strain evidence="10 11">FJAT-4402</strain>
    </source>
</reference>
<keyword evidence="4" id="KW-1003">Cell membrane</keyword>
<feature type="transmembrane region" description="Helical" evidence="9">
    <location>
        <begin position="412"/>
        <end position="435"/>
    </location>
</feature>
<feature type="transmembrane region" description="Helical" evidence="9">
    <location>
        <begin position="124"/>
        <end position="142"/>
    </location>
</feature>
<name>A0A0M4G8W9_9BACI</name>
<dbReference type="GO" id="GO:0005886">
    <property type="term" value="C:plasma membrane"/>
    <property type="evidence" value="ECO:0007669"/>
    <property type="project" value="UniProtKB-SubCell"/>
</dbReference>